<evidence type="ECO:0000313" key="3">
    <source>
        <dbReference type="Proteomes" id="UP001314229"/>
    </source>
</evidence>
<reference evidence="2 3" key="1">
    <citation type="submission" date="2024-01" db="EMBL/GenBank/DDBJ databases">
        <authorList>
            <person name="Alioto T."/>
            <person name="Alioto T."/>
            <person name="Gomez Garrido J."/>
        </authorList>
    </citation>
    <scope>NUCLEOTIDE SEQUENCE [LARGE SCALE GENOMIC DNA]</scope>
</reference>
<organism evidence="2 3">
    <name type="scientific">Scomber scombrus</name>
    <name type="common">Atlantic mackerel</name>
    <name type="synonym">Scomber vernalis</name>
    <dbReference type="NCBI Taxonomy" id="13677"/>
    <lineage>
        <taxon>Eukaryota</taxon>
        <taxon>Metazoa</taxon>
        <taxon>Chordata</taxon>
        <taxon>Craniata</taxon>
        <taxon>Vertebrata</taxon>
        <taxon>Euteleostomi</taxon>
        <taxon>Actinopterygii</taxon>
        <taxon>Neopterygii</taxon>
        <taxon>Teleostei</taxon>
        <taxon>Neoteleostei</taxon>
        <taxon>Acanthomorphata</taxon>
        <taxon>Pelagiaria</taxon>
        <taxon>Scombriformes</taxon>
        <taxon>Scombridae</taxon>
        <taxon>Scomber</taxon>
    </lineage>
</organism>
<keyword evidence="3" id="KW-1185">Reference proteome</keyword>
<name>A0AAV1MV33_SCOSC</name>
<comment type="caution">
    <text evidence="2">The sequence shown here is derived from an EMBL/GenBank/DDBJ whole genome shotgun (WGS) entry which is preliminary data.</text>
</comment>
<accession>A0AAV1MV33</accession>
<dbReference type="AlphaFoldDB" id="A0AAV1MV33"/>
<sequence>MCCVCLSNHFCVGNIPAEQIAASTPSENSMDTGRNSLQASHSHINTKKVTTAEEEEVPMLFDTTSYIFLQTSINLLKDMLYGFSAPKNKPDKLIKSVQQIDDVFIGGVSRSRERNVAFTELLAQLTRSSN</sequence>
<dbReference type="EMBL" id="CAWUFR010000003">
    <property type="protein sequence ID" value="CAK6950434.1"/>
    <property type="molecule type" value="Genomic_DNA"/>
</dbReference>
<evidence type="ECO:0000256" key="1">
    <source>
        <dbReference type="SAM" id="MobiDB-lite"/>
    </source>
</evidence>
<dbReference type="Proteomes" id="UP001314229">
    <property type="component" value="Unassembled WGS sequence"/>
</dbReference>
<proteinExistence type="predicted"/>
<protein>
    <submittedName>
        <fullName evidence="2">Uncharacterized protein</fullName>
    </submittedName>
</protein>
<feature type="region of interest" description="Disordered" evidence="1">
    <location>
        <begin position="23"/>
        <end position="47"/>
    </location>
</feature>
<evidence type="ECO:0000313" key="2">
    <source>
        <dbReference type="EMBL" id="CAK6950434.1"/>
    </source>
</evidence>
<gene>
    <name evidence="2" type="ORF">FSCOSCO3_A016341</name>
</gene>